<dbReference type="CDD" id="cd02523">
    <property type="entry name" value="PC_cytidylyltransferase"/>
    <property type="match status" value="1"/>
</dbReference>
<protein>
    <submittedName>
        <fullName evidence="5">Phosphocholine cytidylyltransferase family protein</fullName>
    </submittedName>
</protein>
<dbReference type="SUPFAM" id="SSF53448">
    <property type="entry name" value="Nucleotide-diphospho-sugar transferases"/>
    <property type="match status" value="1"/>
</dbReference>
<dbReference type="PANTHER" id="PTHR43584:SF8">
    <property type="entry name" value="N-ACETYLMURAMATE ALPHA-1-PHOSPHATE URIDYLYLTRANSFERASE"/>
    <property type="match status" value="1"/>
</dbReference>
<gene>
    <name evidence="5" type="ORF">L0668_08370</name>
</gene>
<dbReference type="Proteomes" id="UP001521137">
    <property type="component" value="Unassembled WGS sequence"/>
</dbReference>
<dbReference type="Gene3D" id="3.90.550.10">
    <property type="entry name" value="Spore Coat Polysaccharide Biosynthesis Protein SpsA, Chain A"/>
    <property type="match status" value="1"/>
</dbReference>
<dbReference type="RefSeq" id="WP_235311733.1">
    <property type="nucleotide sequence ID" value="NZ_JAKGAS010000004.1"/>
</dbReference>
<keyword evidence="2 5" id="KW-0548">Nucleotidyltransferase</keyword>
<dbReference type="InterPro" id="IPR050065">
    <property type="entry name" value="GlmU-like"/>
</dbReference>
<feature type="domain" description="MobA-like NTP transferase" evidence="4">
    <location>
        <begin position="4"/>
        <end position="115"/>
    </location>
</feature>
<dbReference type="InterPro" id="IPR025877">
    <property type="entry name" value="MobA-like_NTP_Trfase"/>
</dbReference>
<name>A0ABS9D586_9ALTE</name>
<proteinExistence type="predicted"/>
<evidence type="ECO:0000256" key="1">
    <source>
        <dbReference type="ARBA" id="ARBA00022679"/>
    </source>
</evidence>
<dbReference type="PANTHER" id="PTHR43584">
    <property type="entry name" value="NUCLEOTIDYL TRANSFERASE"/>
    <property type="match status" value="1"/>
</dbReference>
<evidence type="ECO:0000313" key="6">
    <source>
        <dbReference type="Proteomes" id="UP001521137"/>
    </source>
</evidence>
<organism evidence="5 6">
    <name type="scientific">Paraglaciecola algarum</name>
    <dbReference type="NCBI Taxonomy" id="3050085"/>
    <lineage>
        <taxon>Bacteria</taxon>
        <taxon>Pseudomonadati</taxon>
        <taxon>Pseudomonadota</taxon>
        <taxon>Gammaproteobacteria</taxon>
        <taxon>Alteromonadales</taxon>
        <taxon>Alteromonadaceae</taxon>
        <taxon>Paraglaciecola</taxon>
    </lineage>
</organism>
<evidence type="ECO:0000256" key="2">
    <source>
        <dbReference type="ARBA" id="ARBA00022695"/>
    </source>
</evidence>
<keyword evidence="3" id="KW-0460">Magnesium</keyword>
<comment type="caution">
    <text evidence="5">The sequence shown here is derived from an EMBL/GenBank/DDBJ whole genome shotgun (WGS) entry which is preliminary data.</text>
</comment>
<evidence type="ECO:0000313" key="5">
    <source>
        <dbReference type="EMBL" id="MCF2948117.1"/>
    </source>
</evidence>
<reference evidence="5 6" key="1">
    <citation type="submission" date="2022-01" db="EMBL/GenBank/DDBJ databases">
        <title>Paraglaciecola sp. G1-23.</title>
        <authorList>
            <person name="Jin M.S."/>
            <person name="Han D.M."/>
            <person name="Kim H.M."/>
            <person name="Jeon C.O."/>
        </authorList>
    </citation>
    <scope>NUCLEOTIDE SEQUENCE [LARGE SCALE GENOMIC DNA]</scope>
    <source>
        <strain evidence="5 6">G1-23</strain>
    </source>
</reference>
<keyword evidence="1" id="KW-0808">Transferase</keyword>
<keyword evidence="6" id="KW-1185">Reference proteome</keyword>
<dbReference type="EMBL" id="JAKGAS010000004">
    <property type="protein sequence ID" value="MCF2948117.1"/>
    <property type="molecule type" value="Genomic_DNA"/>
</dbReference>
<dbReference type="Pfam" id="PF12804">
    <property type="entry name" value="NTP_transf_3"/>
    <property type="match status" value="1"/>
</dbReference>
<sequence>MHKGLILAAGRGSRMGALTDDTPKCFTTIDNKCLVEWQLEALNTSDIDEIGIITGYKKECFKYPNHYFHNQSWASSNMVRSLTKAHTWLEKYDCIISYSDIIYPKEVVDLLTSERSDLVISYDPNWLKLWQQRFDDPLSDAETFLQINNRLIEIGATTNDINNIQGQFMGLIKTTPEGWKKIAKHISSYTEDEVNKLDMTGLLKRLISAGIEVRTVAISSWWFEVDSPSDKIVAEQFFSEISQQ</sequence>
<dbReference type="InterPro" id="IPR029044">
    <property type="entry name" value="Nucleotide-diphossugar_trans"/>
</dbReference>
<accession>A0ABS9D586</accession>
<dbReference type="GO" id="GO:0016779">
    <property type="term" value="F:nucleotidyltransferase activity"/>
    <property type="evidence" value="ECO:0007669"/>
    <property type="project" value="UniProtKB-KW"/>
</dbReference>
<evidence type="ECO:0000256" key="3">
    <source>
        <dbReference type="ARBA" id="ARBA00022842"/>
    </source>
</evidence>
<evidence type="ECO:0000259" key="4">
    <source>
        <dbReference type="Pfam" id="PF12804"/>
    </source>
</evidence>